<evidence type="ECO:0000313" key="5">
    <source>
        <dbReference type="Proteomes" id="UP000800039"/>
    </source>
</evidence>
<keyword evidence="5" id="KW-1185">Reference proteome</keyword>
<dbReference type="Proteomes" id="UP000800039">
    <property type="component" value="Unassembled WGS sequence"/>
</dbReference>
<feature type="domain" description="CCHC-type" evidence="3">
    <location>
        <begin position="248"/>
        <end position="261"/>
    </location>
</feature>
<evidence type="ECO:0000256" key="2">
    <source>
        <dbReference type="SAM" id="MobiDB-lite"/>
    </source>
</evidence>
<proteinExistence type="predicted"/>
<name>A0A9P4GKU1_9PLEO</name>
<dbReference type="InterPro" id="IPR036875">
    <property type="entry name" value="Znf_CCHC_sf"/>
</dbReference>
<keyword evidence="1" id="KW-0862">Zinc</keyword>
<dbReference type="InterPro" id="IPR001878">
    <property type="entry name" value="Znf_CCHC"/>
</dbReference>
<dbReference type="PROSITE" id="PS50158">
    <property type="entry name" value="ZF_CCHC"/>
    <property type="match status" value="1"/>
</dbReference>
<organism evidence="4 5">
    <name type="scientific">Cucurbitaria berberidis CBS 394.84</name>
    <dbReference type="NCBI Taxonomy" id="1168544"/>
    <lineage>
        <taxon>Eukaryota</taxon>
        <taxon>Fungi</taxon>
        <taxon>Dikarya</taxon>
        <taxon>Ascomycota</taxon>
        <taxon>Pezizomycotina</taxon>
        <taxon>Dothideomycetes</taxon>
        <taxon>Pleosporomycetidae</taxon>
        <taxon>Pleosporales</taxon>
        <taxon>Pleosporineae</taxon>
        <taxon>Cucurbitariaceae</taxon>
        <taxon>Cucurbitaria</taxon>
    </lineage>
</organism>
<dbReference type="RefSeq" id="XP_040789640.1">
    <property type="nucleotide sequence ID" value="XM_040937636.1"/>
</dbReference>
<protein>
    <recommendedName>
        <fullName evidence="3">CCHC-type domain-containing protein</fullName>
    </recommendedName>
</protein>
<keyword evidence="1" id="KW-0863">Zinc-finger</keyword>
<dbReference type="GeneID" id="63854886"/>
<accession>A0A9P4GKU1</accession>
<dbReference type="Gene3D" id="4.10.60.10">
    <property type="entry name" value="Zinc finger, CCHC-type"/>
    <property type="match status" value="1"/>
</dbReference>
<feature type="compositionally biased region" description="Low complexity" evidence="2">
    <location>
        <begin position="432"/>
        <end position="446"/>
    </location>
</feature>
<dbReference type="OrthoDB" id="3695615at2759"/>
<feature type="compositionally biased region" description="Basic and acidic residues" evidence="2">
    <location>
        <begin position="340"/>
        <end position="354"/>
    </location>
</feature>
<feature type="compositionally biased region" description="Acidic residues" evidence="2">
    <location>
        <begin position="526"/>
        <end position="536"/>
    </location>
</feature>
<feature type="compositionally biased region" description="Polar residues" evidence="2">
    <location>
        <begin position="449"/>
        <end position="480"/>
    </location>
</feature>
<dbReference type="GO" id="GO:0003676">
    <property type="term" value="F:nucleic acid binding"/>
    <property type="evidence" value="ECO:0007669"/>
    <property type="project" value="InterPro"/>
</dbReference>
<dbReference type="GO" id="GO:0008270">
    <property type="term" value="F:zinc ion binding"/>
    <property type="evidence" value="ECO:0007669"/>
    <property type="project" value="UniProtKB-KW"/>
</dbReference>
<feature type="region of interest" description="Disordered" evidence="2">
    <location>
        <begin position="340"/>
        <end position="387"/>
    </location>
</feature>
<gene>
    <name evidence="4" type="ORF">K460DRAFT_413884</name>
</gene>
<dbReference type="EMBL" id="ML976615">
    <property type="protein sequence ID" value="KAF1847077.1"/>
    <property type="molecule type" value="Genomic_DNA"/>
</dbReference>
<evidence type="ECO:0000256" key="1">
    <source>
        <dbReference type="PROSITE-ProRule" id="PRU00047"/>
    </source>
</evidence>
<dbReference type="SMART" id="SM00343">
    <property type="entry name" value="ZnF_C2HC"/>
    <property type="match status" value="2"/>
</dbReference>
<dbReference type="SUPFAM" id="SSF57756">
    <property type="entry name" value="Retrovirus zinc finger-like domains"/>
    <property type="match status" value="1"/>
</dbReference>
<feature type="compositionally biased region" description="Polar residues" evidence="2">
    <location>
        <begin position="494"/>
        <end position="512"/>
    </location>
</feature>
<dbReference type="AlphaFoldDB" id="A0A9P4GKU1"/>
<feature type="region of interest" description="Disordered" evidence="2">
    <location>
        <begin position="432"/>
        <end position="556"/>
    </location>
</feature>
<evidence type="ECO:0000259" key="3">
    <source>
        <dbReference type="PROSITE" id="PS50158"/>
    </source>
</evidence>
<feature type="compositionally biased region" description="Polar residues" evidence="2">
    <location>
        <begin position="396"/>
        <end position="407"/>
    </location>
</feature>
<reference evidence="4" key="1">
    <citation type="submission" date="2020-01" db="EMBL/GenBank/DDBJ databases">
        <authorList>
            <consortium name="DOE Joint Genome Institute"/>
            <person name="Haridas S."/>
            <person name="Albert R."/>
            <person name="Binder M."/>
            <person name="Bloem J."/>
            <person name="Labutti K."/>
            <person name="Salamov A."/>
            <person name="Andreopoulos B."/>
            <person name="Baker S.E."/>
            <person name="Barry K."/>
            <person name="Bills G."/>
            <person name="Bluhm B.H."/>
            <person name="Cannon C."/>
            <person name="Castanera R."/>
            <person name="Culley D.E."/>
            <person name="Daum C."/>
            <person name="Ezra D."/>
            <person name="Gonzalez J.B."/>
            <person name="Henrissat B."/>
            <person name="Kuo A."/>
            <person name="Liang C."/>
            <person name="Lipzen A."/>
            <person name="Lutzoni F."/>
            <person name="Magnuson J."/>
            <person name="Mondo S."/>
            <person name="Nolan M."/>
            <person name="Ohm R."/>
            <person name="Pangilinan J."/>
            <person name="Park H.-J."/>
            <person name="Ramirez L."/>
            <person name="Alfaro M."/>
            <person name="Sun H."/>
            <person name="Tritt A."/>
            <person name="Yoshinaga Y."/>
            <person name="Zwiers L.-H."/>
            <person name="Turgeon B.G."/>
            <person name="Goodwin S.B."/>
            <person name="Spatafora J.W."/>
            <person name="Crous P.W."/>
            <person name="Grigoriev I.V."/>
        </authorList>
    </citation>
    <scope>NUCLEOTIDE SEQUENCE</scope>
    <source>
        <strain evidence="4">CBS 394.84</strain>
    </source>
</reference>
<keyword evidence="1" id="KW-0479">Metal-binding</keyword>
<sequence length="556" mass="62841">MASLKTQSLLNELVQSLQGSVDIEVESNQDSGTVPDNDSHSFLIKKLFAKFQAMERTLQRISTTLRLQNQREAPKPEPFALRYSLKLPTDVALVKSLKNAGIVEKFNRAGAPFDQIRACKIVSEKRTLVLYIDNAGAERLIHEQLVRIGEILNLSPECGIIREKYLVHVYGFQWDSEEFKNPQPFIRGWGVQNNVDICKAYWTNKKLILEFDQRNHAERLVRPNQKVYLSGYYGWAEPIDKRSLPKLCFRCAEPGHLKDNCNKPLRCQNCSGFGHQQWGCKKDPKCPNCKGSHPAWAPQCQAEPVLKMLAECTYYREKIVYWAQEIMQQPTTAAIPVYDARDEGPKFPHTREKQPAQQKGKKKASKKRKTVEKDSQKNTVPVDRQPETLYRYLISSAGTPARSSQPPTLDGEDIVMGEGSQPMIMEQPFAHSTSMLPSQSTSSQPTVAHASSSRSVPSHTPVKNFTLNGWDPQQNNGPRSTRQRTSRIPKENNDPSQTTLRMGESSFQTLLRETTPGIDMTSASSSDDEYETESESETASNQNYEGRYEGEIPIGK</sequence>
<feature type="region of interest" description="Disordered" evidence="2">
    <location>
        <begin position="396"/>
        <end position="415"/>
    </location>
</feature>
<evidence type="ECO:0000313" key="4">
    <source>
        <dbReference type="EMBL" id="KAF1847077.1"/>
    </source>
</evidence>
<feature type="compositionally biased region" description="Basic residues" evidence="2">
    <location>
        <begin position="359"/>
        <end position="370"/>
    </location>
</feature>
<comment type="caution">
    <text evidence="4">The sequence shown here is derived from an EMBL/GenBank/DDBJ whole genome shotgun (WGS) entry which is preliminary data.</text>
</comment>